<sequence>MASTRHDKELDALLNRLHSGCRFIDFDAGKAGGDDASRDVCNRLRNASPPDETHADLGRELAHSYIGSLRSISTSSSSKEDGNFQPAIDRAERILQSLCRGSDATKGSGRQSGIQLNYASTACAFFGRVRSSFIGHESEDDLLRTFVWKQWQHWCVRCEELVVKADGVPSEGGGGGIHVLNEYLKGYGHICHLGYQFGNVDTVSVVNSGITRVYESLAHHSSRKYFIRTCVVNAFTATKSNSDRFGNDYVDNLSPLFHLCVLRARSGTIQTRQHAERQLILREILKACSTKLYHAAAIDAESNEKKVIIFSQIANMIQYLTSSLTSYLTQIIHATFSKNGDEEIDVFELGYEWLGGICDLVKCLLAAEINGDATNAVTTSIEKIIAAILPQFTTSLTASFDMAPIYTSLVSCINLVPQINLLNIANSTVTLRLGSIALNLQDDSEITLIIELILSLLRCLDDTSDISSSRVFIGGVATALGCIFRFRPACFDSATQLYELGESLLGRVERQEDAHERKEEFSGMYLMEVITCSMDREDFPALMKIITASVSVIGSPSVSINRWQSRPLLLSDQCAGLLLGLSLLHMSIKFPRTSMQTGDALAFLRSLLQGYPRLASRAIPSIIDAARTCLYSQSSMTEILLGALEFLSTPCVVLDPHGAQMAWAFLSSLAKEGVTTAVRSTVLRLLPGMCSSNKRLTRRVLDVIGFSMVAHDPIIRLSATAALSDLAKFDLIRDLEPIIGLVQNRLIDDDPAVLYYALEALRYFVVSEELEFDLVVRVLEKRLDIDLSNTDRVLGLEKLALEGLVGLLGEGGLEEEEEEDDDDKSGRVVGGPAASPRSIKAVTLLVELALMSQLSFKIGFDQDFDDAFHAKVRIQNRIYCSLAKYSAEVLGLDSESIRLWDSVHLLPEDSNDVSPEIRRYVCLKNIVLSGLDFGAKFNAIEQDVLSSATTIGKTLLLFEEDVHGSFLFRGSHSSGRGSSEKLCTGNAERQSRVSKSVLSSLPDTSRIHDIYNEENRSAAAIAVLYSIGANATESLETEDILMQISGCIGDVLNEPFDSFYQAMQVCAIIHSMDILWKSIHCVNDSIKEELLNQVVSKMEEWVGFYGEYAYVFMAAFVLAVDDTAHCWAGTMNVQKTILEGQNNYLFESDDTKYLCLGIVAARLSRNSDARVTGVIDSFEQFLWDNGRQTSFGALFGLGIINANLMTANMNGTDPSITWRKQQAQRIMCTLLSTFNTCLTQQSEVVLSLASAMKSGREAKDLFQLCSDSDSLLIQDGFAQKMRACLIGLGSSFPVLSSVSTDLLKCVLVVVDKLPWGSGKGFVLHVAYRTAVDSGVLEQKDLSEAILTASIIVKKSSSGVGDALLSLASLCRISSDKAQREIDVVADKCQEILQGKNANVAGDDRLLATIAGCAAIGEVPGLALFTPNIQAAAKKNFVATFVKILEDIASTDVEEPKYRDAATIGLGVLCAMSNSGSRAHKKVSGNKLESIHAKDGSLMQVILQEVEQAYTTLCLVPSPEHTDRFAASKKLCAMFSALEAIALPGGFSRVIEQILNVSSNSEVDLKASAIKLLVSQLESRRRIGFDGRGFIDLSTRLATSNDLKLRIGPATSILMTSLSDLIYQISTSIGEEVVTNLWAICRDDLKSFSTESMVEFLGGMKKILVCDGDAKSTSKKSISPALHRTLQKFIEVDAFFNLCKDAVPPNLNGPCTKIVWTTYLSCLQLIPTTIAETDILNGNTSQDNVFGMAIRSALSSKATRKVEYWISLQGITDVSIPNLRIILLSAITVATHVRSDKEMKESILALFEVMLVKGIDTMSLHLLAAKVAFWWDSREVYQLESVDIPAHRVFDMSSFYVNGNLNFDAIDLTPKLLFGLFDAFVTGLPIKLAMLCGLWKMSDDVSNRASRILSASLGEKGRGNLKLHRKDRALSCLRDIIQTINGGEI</sequence>
<evidence type="ECO:0000313" key="3">
    <source>
        <dbReference type="Proteomes" id="UP001530315"/>
    </source>
</evidence>
<feature type="compositionally biased region" description="Acidic residues" evidence="1">
    <location>
        <begin position="813"/>
        <end position="823"/>
    </location>
</feature>
<dbReference type="SUPFAM" id="SSF48371">
    <property type="entry name" value="ARM repeat"/>
    <property type="match status" value="2"/>
</dbReference>
<evidence type="ECO:0000256" key="1">
    <source>
        <dbReference type="SAM" id="MobiDB-lite"/>
    </source>
</evidence>
<name>A0ABD3QU51_9STRA</name>
<dbReference type="InterPro" id="IPR011989">
    <property type="entry name" value="ARM-like"/>
</dbReference>
<feature type="region of interest" description="Disordered" evidence="1">
    <location>
        <begin position="813"/>
        <end position="834"/>
    </location>
</feature>
<evidence type="ECO:0008006" key="4">
    <source>
        <dbReference type="Google" id="ProtNLM"/>
    </source>
</evidence>
<dbReference type="Proteomes" id="UP001530315">
    <property type="component" value="Unassembled WGS sequence"/>
</dbReference>
<organism evidence="2 3">
    <name type="scientific">Stephanodiscus triporus</name>
    <dbReference type="NCBI Taxonomy" id="2934178"/>
    <lineage>
        <taxon>Eukaryota</taxon>
        <taxon>Sar</taxon>
        <taxon>Stramenopiles</taxon>
        <taxon>Ochrophyta</taxon>
        <taxon>Bacillariophyta</taxon>
        <taxon>Coscinodiscophyceae</taxon>
        <taxon>Thalassiosirophycidae</taxon>
        <taxon>Stephanodiscales</taxon>
        <taxon>Stephanodiscaceae</taxon>
        <taxon>Stephanodiscus</taxon>
    </lineage>
</organism>
<gene>
    <name evidence="2" type="ORF">ACHAW5_007018</name>
</gene>
<dbReference type="Gene3D" id="1.25.10.10">
    <property type="entry name" value="Leucine-rich Repeat Variant"/>
    <property type="match status" value="1"/>
</dbReference>
<accession>A0ABD3QU51</accession>
<dbReference type="InterPro" id="IPR016024">
    <property type="entry name" value="ARM-type_fold"/>
</dbReference>
<proteinExistence type="predicted"/>
<reference evidence="2 3" key="1">
    <citation type="submission" date="2024-10" db="EMBL/GenBank/DDBJ databases">
        <title>Updated reference genomes for cyclostephanoid diatoms.</title>
        <authorList>
            <person name="Roberts W.R."/>
            <person name="Alverson A.J."/>
        </authorList>
    </citation>
    <scope>NUCLEOTIDE SEQUENCE [LARGE SCALE GENOMIC DNA]</scope>
    <source>
        <strain evidence="2 3">AJA276-08</strain>
    </source>
</reference>
<comment type="caution">
    <text evidence="2">The sequence shown here is derived from an EMBL/GenBank/DDBJ whole genome shotgun (WGS) entry which is preliminary data.</text>
</comment>
<dbReference type="EMBL" id="JALLAZ020000101">
    <property type="protein sequence ID" value="KAL3803973.1"/>
    <property type="molecule type" value="Genomic_DNA"/>
</dbReference>
<protein>
    <recommendedName>
        <fullName evidence="4">HEAT repeat-containing protein 1</fullName>
    </recommendedName>
</protein>
<keyword evidence="3" id="KW-1185">Reference proteome</keyword>
<evidence type="ECO:0000313" key="2">
    <source>
        <dbReference type="EMBL" id="KAL3803973.1"/>
    </source>
</evidence>